<organism evidence="4 5">
    <name type="scientific">Imshaugia aleurites</name>
    <dbReference type="NCBI Taxonomy" id="172621"/>
    <lineage>
        <taxon>Eukaryota</taxon>
        <taxon>Fungi</taxon>
        <taxon>Dikarya</taxon>
        <taxon>Ascomycota</taxon>
        <taxon>Pezizomycotina</taxon>
        <taxon>Lecanoromycetes</taxon>
        <taxon>OSLEUM clade</taxon>
        <taxon>Lecanoromycetidae</taxon>
        <taxon>Lecanorales</taxon>
        <taxon>Lecanorineae</taxon>
        <taxon>Parmeliaceae</taxon>
        <taxon>Imshaugia</taxon>
    </lineage>
</organism>
<feature type="compositionally biased region" description="Polar residues" evidence="1">
    <location>
        <begin position="495"/>
        <end position="510"/>
    </location>
</feature>
<sequence length="870" mass="93854">MAGKRKRGDTLEVGEVEGGQVNGCGQVNLHEKFQEWLADIMEILRDQDTTPSTFDRPISTCVQESHDAKRTKLSESSESSEGAKTTVATLIQSNAYTSIEEFIKDVESATSNITEELQEKISAGLSTSSHRTVHSEIIRARAVKNKLDKLVLREVVGRPETIKLSKDVKSESSDEPDSRSTFDVSGNNVLTLLGNMGSGRTGQLFTSLRKPNTSGEPLDEAALPNGITATRIVPVHSINSTEDKKPTPTLGERFPPPAGLLPLPLPKQSRHTATRSSSVNWYNPAEAESKNKSSRRDGYTTQPLSTGQWLTYNAPPSSTQIVSPESKRKQRDRALSFGEPQSSISQEAMDAHNQAKEDALFRSVYSSFAPDRDDSGAIVAEQQKNRFWWSKYGEQRYHELLGMRDAGLYEVELNGVGDEDGIVEGEIQEAIETWEPDENPQEMSASRIVNLEAPETSKEADAVLSEISDLLETLDSHQRVRNLALAANARTTGGQNPQSTALTGTPTSPSSAEFDVYEVLKAQLTLIVSTLPPYLVGKLDGDKLGALNISTKIQIESKNQKGTMESDDSVAGARAAVRPAATPGIPQAASTYAAAPTRSGSYVPPATTPVPRYQQQSGYGAQAAPRQSSTSGYLQNPQYSNRPASYNYSAGARPTYPPQSQQPPPRAASSSNYPPQYGQQSSQSFGSYQHGYRGYSGLGQNGSAYNYNQQYSTPQARPPNSVQPPQAYRGSQTDYQQRAVPPQGYGYGSAPAAGSASPHQQRSSFPPPAQTAPAQTAPPQRPTTLYHTHSSQYNPQTPASPLANGTRSSGSPTQQGHMTAEEQATLMARQKAQLAERQGSGTPQPPAGQYGQQNGQQNGTPAPQQNGVAA</sequence>
<dbReference type="AlphaFoldDB" id="A0A8H3FQF2"/>
<feature type="region of interest" description="Disordered" evidence="1">
    <location>
        <begin position="233"/>
        <end position="344"/>
    </location>
</feature>
<keyword evidence="5" id="KW-1185">Reference proteome</keyword>
<proteinExistence type="predicted"/>
<feature type="compositionally biased region" description="Low complexity" evidence="1">
    <location>
        <begin position="741"/>
        <end position="758"/>
    </location>
</feature>
<protein>
    <submittedName>
        <fullName evidence="4">Uncharacterized protein</fullName>
    </submittedName>
</protein>
<evidence type="ECO:0000256" key="1">
    <source>
        <dbReference type="SAM" id="MobiDB-lite"/>
    </source>
</evidence>
<evidence type="ECO:0000259" key="3">
    <source>
        <dbReference type="Pfam" id="PF25289"/>
    </source>
</evidence>
<feature type="compositionally biased region" description="Pro residues" evidence="1">
    <location>
        <begin position="254"/>
        <end position="265"/>
    </location>
</feature>
<feature type="compositionally biased region" description="Polar residues" evidence="1">
    <location>
        <begin position="76"/>
        <end position="85"/>
    </location>
</feature>
<feature type="region of interest" description="Disordered" evidence="1">
    <location>
        <begin position="63"/>
        <end position="85"/>
    </location>
</feature>
<feature type="compositionally biased region" description="Low complexity" evidence="1">
    <location>
        <begin position="613"/>
        <end position="624"/>
    </location>
</feature>
<feature type="compositionally biased region" description="Low complexity" evidence="1">
    <location>
        <begin position="667"/>
        <end position="689"/>
    </location>
</feature>
<dbReference type="InterPro" id="IPR057199">
    <property type="entry name" value="DUF7877"/>
</dbReference>
<dbReference type="OrthoDB" id="5354458at2759"/>
<dbReference type="InterPro" id="IPR056687">
    <property type="entry name" value="DUF7785"/>
</dbReference>
<comment type="caution">
    <text evidence="4">The sequence shown here is derived from an EMBL/GenBank/DDBJ whole genome shotgun (WGS) entry which is preliminary data.</text>
</comment>
<evidence type="ECO:0000313" key="4">
    <source>
        <dbReference type="EMBL" id="CAF9927152.1"/>
    </source>
</evidence>
<dbReference type="Pfam" id="PF25289">
    <property type="entry name" value="DUF7877"/>
    <property type="match status" value="1"/>
</dbReference>
<feature type="compositionally biased region" description="Polar residues" evidence="1">
    <location>
        <begin position="299"/>
        <end position="323"/>
    </location>
</feature>
<feature type="compositionally biased region" description="Pro residues" evidence="1">
    <location>
        <begin position="655"/>
        <end position="666"/>
    </location>
</feature>
<reference evidence="4" key="1">
    <citation type="submission" date="2021-03" db="EMBL/GenBank/DDBJ databases">
        <authorList>
            <person name="Tagirdzhanova G."/>
        </authorList>
    </citation>
    <scope>NUCLEOTIDE SEQUENCE</scope>
</reference>
<accession>A0A8H3FQF2</accession>
<feature type="compositionally biased region" description="Polar residues" evidence="1">
    <location>
        <begin position="701"/>
        <end position="736"/>
    </location>
</feature>
<feature type="domain" description="DUF7785" evidence="2">
    <location>
        <begin position="458"/>
        <end position="555"/>
    </location>
</feature>
<feature type="compositionally biased region" description="Low complexity" evidence="1">
    <location>
        <begin position="847"/>
        <end position="870"/>
    </location>
</feature>
<name>A0A8H3FQF2_9LECA</name>
<feature type="compositionally biased region" description="Basic and acidic residues" evidence="1">
    <location>
        <begin position="64"/>
        <end position="75"/>
    </location>
</feature>
<gene>
    <name evidence="4" type="ORF">IMSHALPRED_007136</name>
</gene>
<dbReference type="EMBL" id="CAJPDT010000045">
    <property type="protein sequence ID" value="CAF9927152.1"/>
    <property type="molecule type" value="Genomic_DNA"/>
</dbReference>
<feature type="compositionally biased region" description="Polar residues" evidence="1">
    <location>
        <begin position="785"/>
        <end position="817"/>
    </location>
</feature>
<evidence type="ECO:0000313" key="5">
    <source>
        <dbReference type="Proteomes" id="UP000664534"/>
    </source>
</evidence>
<dbReference type="Pfam" id="PF25009">
    <property type="entry name" value="DUF7785"/>
    <property type="match status" value="1"/>
</dbReference>
<feature type="region of interest" description="Disordered" evidence="1">
    <location>
        <begin position="487"/>
        <end position="510"/>
    </location>
</feature>
<evidence type="ECO:0000259" key="2">
    <source>
        <dbReference type="Pfam" id="PF25009"/>
    </source>
</evidence>
<feature type="compositionally biased region" description="Basic and acidic residues" evidence="1">
    <location>
        <begin position="287"/>
        <end position="298"/>
    </location>
</feature>
<feature type="domain" description="DUF7877" evidence="3">
    <location>
        <begin position="33"/>
        <end position="150"/>
    </location>
</feature>
<dbReference type="Proteomes" id="UP000664534">
    <property type="component" value="Unassembled WGS sequence"/>
</dbReference>
<feature type="compositionally biased region" description="Basic and acidic residues" evidence="1">
    <location>
        <begin position="165"/>
        <end position="180"/>
    </location>
</feature>
<feature type="compositionally biased region" description="Polar residues" evidence="1">
    <location>
        <begin position="625"/>
        <end position="648"/>
    </location>
</feature>
<feature type="region of interest" description="Disordered" evidence="1">
    <location>
        <begin position="165"/>
        <end position="184"/>
    </location>
</feature>
<feature type="region of interest" description="Disordered" evidence="1">
    <location>
        <begin position="586"/>
        <end position="870"/>
    </location>
</feature>
<feature type="compositionally biased region" description="Low complexity" evidence="1">
    <location>
        <begin position="771"/>
        <end position="784"/>
    </location>
</feature>